<evidence type="ECO:0000313" key="3">
    <source>
        <dbReference type="Proteomes" id="UP000716291"/>
    </source>
</evidence>
<proteinExistence type="predicted"/>
<dbReference type="Proteomes" id="UP000716291">
    <property type="component" value="Unassembled WGS sequence"/>
</dbReference>
<sequence length="136" mass="13532">MLRNLPKRRPAHDAAGVGPVVLRVHGIVAGDGKAPARPAWQGGGLASTAHAMAGAGLGPAGGGVRTVRGRPWLGDGPGAVAGHDDAGRRGVVVRVVPVPAEVDRRAGDRAARGRAAGGGAVATLHARRGSTGPSYW</sequence>
<accession>A0A9P6WUI4</accession>
<keyword evidence="3" id="KW-1185">Reference proteome</keyword>
<reference evidence="2" key="1">
    <citation type="journal article" date="2020" name="Microb. Genom.">
        <title>Genetic diversity of clinical and environmental Mucorales isolates obtained from an investigation of mucormycosis cases among solid organ transplant recipients.</title>
        <authorList>
            <person name="Nguyen M.H."/>
            <person name="Kaul D."/>
            <person name="Muto C."/>
            <person name="Cheng S.J."/>
            <person name="Richter R.A."/>
            <person name="Bruno V.M."/>
            <person name="Liu G."/>
            <person name="Beyhan S."/>
            <person name="Sundermann A.J."/>
            <person name="Mounaud S."/>
            <person name="Pasculle A.W."/>
            <person name="Nierman W.C."/>
            <person name="Driscoll E."/>
            <person name="Cumbie R."/>
            <person name="Clancy C.J."/>
            <person name="Dupont C.L."/>
        </authorList>
    </citation>
    <scope>NUCLEOTIDE SEQUENCE</scope>
    <source>
        <strain evidence="2">GL11</strain>
    </source>
</reference>
<dbReference type="AlphaFoldDB" id="A0A9P6WUI4"/>
<dbReference type="EMBL" id="JAANQT010006534">
    <property type="protein sequence ID" value="KAG1291072.1"/>
    <property type="molecule type" value="Genomic_DNA"/>
</dbReference>
<name>A0A9P6WUI4_RHIOR</name>
<evidence type="ECO:0000256" key="1">
    <source>
        <dbReference type="SAM" id="MobiDB-lite"/>
    </source>
</evidence>
<comment type="caution">
    <text evidence="2">The sequence shown here is derived from an EMBL/GenBank/DDBJ whole genome shotgun (WGS) entry which is preliminary data.</text>
</comment>
<organism evidence="2 3">
    <name type="scientific">Rhizopus oryzae</name>
    <name type="common">Mucormycosis agent</name>
    <name type="synonym">Rhizopus arrhizus var. delemar</name>
    <dbReference type="NCBI Taxonomy" id="64495"/>
    <lineage>
        <taxon>Eukaryota</taxon>
        <taxon>Fungi</taxon>
        <taxon>Fungi incertae sedis</taxon>
        <taxon>Mucoromycota</taxon>
        <taxon>Mucoromycotina</taxon>
        <taxon>Mucoromycetes</taxon>
        <taxon>Mucorales</taxon>
        <taxon>Mucorineae</taxon>
        <taxon>Rhizopodaceae</taxon>
        <taxon>Rhizopus</taxon>
    </lineage>
</organism>
<protein>
    <submittedName>
        <fullName evidence="2">Uncharacterized protein</fullName>
    </submittedName>
</protein>
<evidence type="ECO:0000313" key="2">
    <source>
        <dbReference type="EMBL" id="KAG1291072.1"/>
    </source>
</evidence>
<gene>
    <name evidence="2" type="ORF">G6F64_013836</name>
</gene>
<feature type="region of interest" description="Disordered" evidence="1">
    <location>
        <begin position="107"/>
        <end position="136"/>
    </location>
</feature>